<dbReference type="AlphaFoldDB" id="A7HRH8"/>
<dbReference type="InterPro" id="IPR008318">
    <property type="entry name" value="UCP030820"/>
</dbReference>
<dbReference type="KEGG" id="pla:Plav_0888"/>
<evidence type="ECO:0000313" key="2">
    <source>
        <dbReference type="Proteomes" id="UP000006377"/>
    </source>
</evidence>
<dbReference type="RefSeq" id="WP_012109763.1">
    <property type="nucleotide sequence ID" value="NC_009719.1"/>
</dbReference>
<keyword evidence="2" id="KW-1185">Reference proteome</keyword>
<dbReference type="STRING" id="402881.Plav_0888"/>
<dbReference type="EMBL" id="CP000774">
    <property type="protein sequence ID" value="ABS62511.1"/>
    <property type="molecule type" value="Genomic_DNA"/>
</dbReference>
<accession>A7HRH8</accession>
<dbReference type="Pfam" id="PF06073">
    <property type="entry name" value="DUF934"/>
    <property type="match status" value="1"/>
</dbReference>
<proteinExistence type="predicted"/>
<dbReference type="eggNOG" id="COG3749">
    <property type="taxonomic scope" value="Bacteria"/>
</dbReference>
<dbReference type="HOGENOM" id="CLU_115811_0_0_5"/>
<dbReference type="Proteomes" id="UP000006377">
    <property type="component" value="Chromosome"/>
</dbReference>
<sequence length="172" mass="19306">MQLIRNGAFVALDFPTVADDEALPEGPAIVSLERWQAERETLRARNTPIGVRLKSGQEPSVIVDDLDKLAVVALELPIFRNGRAYSYARLLRERYGYKGEVRAVGNVLRDQFHFMVRCGFDALEVADNITPDIWAKNVGVFSYSYQPATDGREPVLSLRQRLAQRAASREAV</sequence>
<gene>
    <name evidence="1" type="ordered locus">Plav_0888</name>
</gene>
<dbReference type="PIRSF" id="PIRSF030820">
    <property type="entry name" value="UCP030820"/>
    <property type="match status" value="1"/>
</dbReference>
<evidence type="ECO:0008006" key="3">
    <source>
        <dbReference type="Google" id="ProtNLM"/>
    </source>
</evidence>
<evidence type="ECO:0000313" key="1">
    <source>
        <dbReference type="EMBL" id="ABS62511.1"/>
    </source>
</evidence>
<reference evidence="1 2" key="1">
    <citation type="journal article" date="2011" name="Stand. Genomic Sci.">
        <title>Complete genome sequence of Parvibaculum lavamentivorans type strain (DS-1(T)).</title>
        <authorList>
            <person name="Schleheck D."/>
            <person name="Weiss M."/>
            <person name="Pitluck S."/>
            <person name="Bruce D."/>
            <person name="Land M.L."/>
            <person name="Han S."/>
            <person name="Saunders E."/>
            <person name="Tapia R."/>
            <person name="Detter C."/>
            <person name="Brettin T."/>
            <person name="Han J."/>
            <person name="Woyke T."/>
            <person name="Goodwin L."/>
            <person name="Pennacchio L."/>
            <person name="Nolan M."/>
            <person name="Cook A.M."/>
            <person name="Kjelleberg S."/>
            <person name="Thomas T."/>
        </authorList>
    </citation>
    <scope>NUCLEOTIDE SEQUENCE [LARGE SCALE GENOMIC DNA]</scope>
    <source>
        <strain evidence="2">DS-1 / DSM 13023 / NCIMB 13966</strain>
    </source>
</reference>
<protein>
    <recommendedName>
        <fullName evidence="3">Oxidoreductase probably involved in sulfite reduction</fullName>
    </recommendedName>
</protein>
<name>A7HRH8_PARL1</name>
<organism evidence="1 2">
    <name type="scientific">Parvibaculum lavamentivorans (strain DS-1 / DSM 13023 / NCIMB 13966)</name>
    <dbReference type="NCBI Taxonomy" id="402881"/>
    <lineage>
        <taxon>Bacteria</taxon>
        <taxon>Pseudomonadati</taxon>
        <taxon>Pseudomonadota</taxon>
        <taxon>Alphaproteobacteria</taxon>
        <taxon>Hyphomicrobiales</taxon>
        <taxon>Parvibaculaceae</taxon>
        <taxon>Parvibaculum</taxon>
    </lineage>
</organism>